<accession>A0ABW8KVB4</accession>
<evidence type="ECO:0008006" key="3">
    <source>
        <dbReference type="Google" id="ProtNLM"/>
    </source>
</evidence>
<comment type="caution">
    <text evidence="1">The sequence shown here is derived from an EMBL/GenBank/DDBJ whole genome shotgun (WGS) entry which is preliminary data.</text>
</comment>
<name>A0ABW8KVB4_9GAMM</name>
<dbReference type="EMBL" id="JBJDOT010000007">
    <property type="protein sequence ID" value="MFK3863745.1"/>
    <property type="molecule type" value="Genomic_DNA"/>
</dbReference>
<reference evidence="1 2" key="1">
    <citation type="submission" date="2024-11" db="EMBL/GenBank/DDBJ databases">
        <title>The Natural Products Discovery Center: Release of the First 8490 Sequenced Strains for Exploring Actinobacteria Biosynthetic Diversity.</title>
        <authorList>
            <person name="Kalkreuter E."/>
            <person name="Kautsar S.A."/>
            <person name="Yang D."/>
            <person name="Bader C.D."/>
            <person name="Teijaro C.N."/>
            <person name="Fluegel L."/>
            <person name="Davis C.M."/>
            <person name="Simpson J.R."/>
            <person name="Lauterbach L."/>
            <person name="Steele A.D."/>
            <person name="Gui C."/>
            <person name="Meng S."/>
            <person name="Li G."/>
            <person name="Viehrig K."/>
            <person name="Ye F."/>
            <person name="Su P."/>
            <person name="Kiefer A.F."/>
            <person name="Nichols A."/>
            <person name="Cepeda A.J."/>
            <person name="Yan W."/>
            <person name="Fan B."/>
            <person name="Jiang Y."/>
            <person name="Adhikari A."/>
            <person name="Zheng C.-J."/>
            <person name="Schuster L."/>
            <person name="Cowan T.M."/>
            <person name="Smanski M.J."/>
            <person name="Chevrette M.G."/>
            <person name="De Carvalho L.P.S."/>
            <person name="Shen B."/>
        </authorList>
    </citation>
    <scope>NUCLEOTIDE SEQUENCE [LARGE SCALE GENOMIC DNA]</scope>
    <source>
        <strain evidence="1 2">NPDC078403</strain>
    </source>
</reference>
<organism evidence="1 2">
    <name type="scientific">Pseudoalteromonas rhizosphaerae</name>
    <dbReference type="NCBI Taxonomy" id="2518973"/>
    <lineage>
        <taxon>Bacteria</taxon>
        <taxon>Pseudomonadati</taxon>
        <taxon>Pseudomonadota</taxon>
        <taxon>Gammaproteobacteria</taxon>
        <taxon>Alteromonadales</taxon>
        <taxon>Pseudoalteromonadaceae</taxon>
        <taxon>Pseudoalteromonas</taxon>
    </lineage>
</organism>
<evidence type="ECO:0000313" key="2">
    <source>
        <dbReference type="Proteomes" id="UP001620262"/>
    </source>
</evidence>
<proteinExistence type="predicted"/>
<dbReference type="RefSeq" id="WP_404675125.1">
    <property type="nucleotide sequence ID" value="NZ_JBJDOT010000007.1"/>
</dbReference>
<protein>
    <recommendedName>
        <fullName evidence="3">Apea-like HEPN domain-containing protein</fullName>
    </recommendedName>
</protein>
<gene>
    <name evidence="1" type="ORF">ACI2JU_07655</name>
</gene>
<sequence>MEIENSVNDFASWIGEIIRCQVEETDDSFIYGMRSSMAEEAQLTLSKEKLANEISKLEGFTPVSETVISTDKSYEILVREEGPYFRFSPRNRDEDTILEIEDTENNLTYSLGRPSNQFILFLIKNAVAYGEPRALSRNFMTSSTMRRAIEEQPCVLDYLKKFVAGRMTLKVSSNTRKSSNEFDKFSSAFLFNITYNTDSALVQQRDFDELLRTGRITRNRRSNIDEIDPPRRTYVPDLIHHYQLAVGTENPMLEYISYYHIAEHFFESVFNEALVDKVRNKITHPDFSYKRKKDISSLIKDIGKSIKMRDESMTFNEQEGLRLTLQKHLDINELIQKLNEYDSGLVEYYKLESVGFSGAGTVHLEGEDEELIYKHLAARIYKNRNSIVHSKESEKAKYTPFRDDKNLVKEVPLLRFISEKIIFETSSVA</sequence>
<evidence type="ECO:0000313" key="1">
    <source>
        <dbReference type="EMBL" id="MFK3863745.1"/>
    </source>
</evidence>
<keyword evidence="2" id="KW-1185">Reference proteome</keyword>
<dbReference type="Proteomes" id="UP001620262">
    <property type="component" value="Unassembled WGS sequence"/>
</dbReference>